<protein>
    <submittedName>
        <fullName evidence="1">Uncharacterized protein</fullName>
    </submittedName>
</protein>
<accession>A0A3M7T3X3</accession>
<evidence type="ECO:0000313" key="1">
    <source>
        <dbReference type="EMBL" id="RNA42732.1"/>
    </source>
</evidence>
<reference evidence="1 2" key="1">
    <citation type="journal article" date="2018" name="Sci. Rep.">
        <title>Genomic signatures of local adaptation to the degree of environmental predictability in rotifers.</title>
        <authorList>
            <person name="Franch-Gras L."/>
            <person name="Hahn C."/>
            <person name="Garcia-Roger E.M."/>
            <person name="Carmona M.J."/>
            <person name="Serra M."/>
            <person name="Gomez A."/>
        </authorList>
    </citation>
    <scope>NUCLEOTIDE SEQUENCE [LARGE SCALE GENOMIC DNA]</scope>
    <source>
        <strain evidence="1">HYR1</strain>
    </source>
</reference>
<organism evidence="1 2">
    <name type="scientific">Brachionus plicatilis</name>
    <name type="common">Marine rotifer</name>
    <name type="synonym">Brachionus muelleri</name>
    <dbReference type="NCBI Taxonomy" id="10195"/>
    <lineage>
        <taxon>Eukaryota</taxon>
        <taxon>Metazoa</taxon>
        <taxon>Spiralia</taxon>
        <taxon>Gnathifera</taxon>
        <taxon>Rotifera</taxon>
        <taxon>Eurotatoria</taxon>
        <taxon>Monogononta</taxon>
        <taxon>Pseudotrocha</taxon>
        <taxon>Ploima</taxon>
        <taxon>Brachionidae</taxon>
        <taxon>Brachionus</taxon>
    </lineage>
</organism>
<dbReference type="AlphaFoldDB" id="A0A3M7T3X3"/>
<keyword evidence="2" id="KW-1185">Reference proteome</keyword>
<proteinExistence type="predicted"/>
<gene>
    <name evidence="1" type="ORF">BpHYR1_021831</name>
</gene>
<evidence type="ECO:0000313" key="2">
    <source>
        <dbReference type="Proteomes" id="UP000276133"/>
    </source>
</evidence>
<dbReference type="Proteomes" id="UP000276133">
    <property type="component" value="Unassembled WGS sequence"/>
</dbReference>
<dbReference type="EMBL" id="REGN01000323">
    <property type="protein sequence ID" value="RNA42732.1"/>
    <property type="molecule type" value="Genomic_DNA"/>
</dbReference>
<comment type="caution">
    <text evidence="1">The sequence shown here is derived from an EMBL/GenBank/DDBJ whole genome shotgun (WGS) entry which is preliminary data.</text>
</comment>
<sequence>MDSFHKLGLKLRHYTNYPKIEFEFGFPKLTENYIKSFQMKQCIPYTITHLYVIVKLMQGFLVHCDRGDLEDNGSSLIKNENERTEIRTGFAFLLCFRHSNKVKETYFFWSTVNDMRVLAGPKQLHTLFFGFSGLLRNDIYKLQNLLSSTMKIIDSKSFKCLSNALSPRPSWAYALNDLGKLAPLLPVDLAHFFRPARLQHRAVKLVSASTLCCSLRTIFTYLWLRAVAGGSAIGVAACEWCAAVARSLLATLVVLRSRGGRGAWSWPGESSLDKSTGLIFSWVYLEWCSLTGVRSRLASLFMFLDSIERVGRRRHRRTSGACGHGVCLGGGYSGCLNERVLLQRHQKWPALNVLFECLQKVIHVDVNDAVACLTAQLNFADGRVRVTLGLVLLAQLDHFDKENFFVHHFDKVFARLSTQTQPFVSNGLALRLNDQLMNVFVYVERAEEALDRKVEEFLVGVSQIGVFVEDFVEAEVQKSDLDLGRVGRASVKDARSVPAVLVQGGHVVVRPHTLGRLPKTHMQIKVLEHLVKFSLVVLAVNNLEPKSAALVYHVVYATLELGVFVQTLGIYVEQMVDFERAVRFGRRLDVLVVCAGWLVCAVQIFQRVHERFESGRLGLSGHYCCLRRAGRWMRVVVVVD</sequence>
<name>A0A3M7T3X3_BRAPC</name>